<evidence type="ECO:0000259" key="1">
    <source>
        <dbReference type="Pfam" id="PF13610"/>
    </source>
</evidence>
<comment type="caution">
    <text evidence="2">The sequence shown here is derived from an EMBL/GenBank/DDBJ whole genome shotgun (WGS) entry which is preliminary data.</text>
</comment>
<accession>A0A9D1XL51</accession>
<reference evidence="2" key="1">
    <citation type="journal article" date="2021" name="PeerJ">
        <title>Extensive microbial diversity within the chicken gut microbiome revealed by metagenomics and culture.</title>
        <authorList>
            <person name="Gilroy R."/>
            <person name="Ravi A."/>
            <person name="Getino M."/>
            <person name="Pursley I."/>
            <person name="Horton D.L."/>
            <person name="Alikhan N.F."/>
            <person name="Baker D."/>
            <person name="Gharbi K."/>
            <person name="Hall N."/>
            <person name="Watson M."/>
            <person name="Adriaenssens E.M."/>
            <person name="Foster-Nyarko E."/>
            <person name="Jarju S."/>
            <person name="Secka A."/>
            <person name="Antonio M."/>
            <person name="Oren A."/>
            <person name="Chaudhuri R.R."/>
            <person name="La Ragione R."/>
            <person name="Hildebrand F."/>
            <person name="Pallen M.J."/>
        </authorList>
    </citation>
    <scope>NUCLEOTIDE SEQUENCE</scope>
    <source>
        <strain evidence="2">ChiGjej1B1-14440</strain>
    </source>
</reference>
<dbReference type="InterPro" id="IPR032874">
    <property type="entry name" value="DDE_dom"/>
</dbReference>
<dbReference type="EMBL" id="DXET01000088">
    <property type="protein sequence ID" value="HIX81067.1"/>
    <property type="molecule type" value="Genomic_DNA"/>
</dbReference>
<dbReference type="AlphaFoldDB" id="A0A9D1XL51"/>
<dbReference type="Pfam" id="PF13610">
    <property type="entry name" value="DDE_Tnp_IS240"/>
    <property type="match status" value="1"/>
</dbReference>
<evidence type="ECO:0000313" key="3">
    <source>
        <dbReference type="Proteomes" id="UP000886724"/>
    </source>
</evidence>
<organism evidence="2 3">
    <name type="scientific">Candidatus Erysipelatoclostridium merdavium</name>
    <dbReference type="NCBI Taxonomy" id="2838566"/>
    <lineage>
        <taxon>Bacteria</taxon>
        <taxon>Bacillati</taxon>
        <taxon>Bacillota</taxon>
        <taxon>Erysipelotrichia</taxon>
        <taxon>Erysipelotrichales</taxon>
        <taxon>Erysipelotrichales incertae sedis</taxon>
    </lineage>
</organism>
<reference evidence="2" key="2">
    <citation type="submission" date="2021-04" db="EMBL/GenBank/DDBJ databases">
        <authorList>
            <person name="Gilroy R."/>
        </authorList>
    </citation>
    <scope>NUCLEOTIDE SEQUENCE</scope>
    <source>
        <strain evidence="2">ChiGjej1B1-14440</strain>
    </source>
</reference>
<dbReference type="SUPFAM" id="SSF53098">
    <property type="entry name" value="Ribonuclease H-like"/>
    <property type="match status" value="1"/>
</dbReference>
<feature type="domain" description="DDE" evidence="1">
    <location>
        <begin position="90"/>
        <end position="195"/>
    </location>
</feature>
<evidence type="ECO:0000313" key="2">
    <source>
        <dbReference type="EMBL" id="HIX81067.1"/>
    </source>
</evidence>
<sequence length="272" mass="31567">METLRKVDEVISGPVNLSRIHFDQRVLGLALTYYVNYGLSSRKTALILKQVHGLNISHQTIINYASSVSAVIKSLVDKYPYKIGSTLSGDETYIKIRGKNHYVFFWSDPVSKIITSYTIYSIRDTECACKSICDCLNKYNEIPDDLTLITDGNPIYNAAQVFFELNDIKFDLHQVIGVKNKDEESKKYRPFKQIEERLNRTYKQNYYGTNGYDKLECANSYMVLFVCFFNFLRQHSSLDFKAPVDDDLFDNSMLMPDRWLKLIELSSQYHIN</sequence>
<name>A0A9D1XL51_9FIRM</name>
<dbReference type="InterPro" id="IPR012337">
    <property type="entry name" value="RNaseH-like_sf"/>
</dbReference>
<gene>
    <name evidence="2" type="ORF">H9980_03720</name>
</gene>
<dbReference type="Proteomes" id="UP000886724">
    <property type="component" value="Unassembled WGS sequence"/>
</dbReference>
<proteinExistence type="predicted"/>
<protein>
    <submittedName>
        <fullName evidence="2">DDE-type integrase/transposase/recombinase</fullName>
    </submittedName>
</protein>